<accession>A0AAJ6NWA7</accession>
<dbReference type="GO" id="GO:0005886">
    <property type="term" value="C:plasma membrane"/>
    <property type="evidence" value="ECO:0007669"/>
    <property type="project" value="UniProtKB-SubCell"/>
</dbReference>
<dbReference type="PANTHER" id="PTHR30250">
    <property type="entry name" value="PST FAMILY PREDICTED COLANIC ACID TRANSPORTER"/>
    <property type="match status" value="1"/>
</dbReference>
<feature type="transmembrane region" description="Helical" evidence="6">
    <location>
        <begin position="414"/>
        <end position="432"/>
    </location>
</feature>
<gene>
    <name evidence="7" type="ORF">QI031_09995</name>
</gene>
<dbReference type="Pfam" id="PF01943">
    <property type="entry name" value="Polysacc_synt"/>
    <property type="match status" value="1"/>
</dbReference>
<evidence type="ECO:0000256" key="2">
    <source>
        <dbReference type="ARBA" id="ARBA00022475"/>
    </source>
</evidence>
<protein>
    <submittedName>
        <fullName evidence="7">Oligosaccharide flippase family protein</fullName>
    </submittedName>
</protein>
<dbReference type="InterPro" id="IPR002797">
    <property type="entry name" value="Polysacc_synth"/>
</dbReference>
<organism evidence="7 8">
    <name type="scientific">Halotia branconii CENA392</name>
    <dbReference type="NCBI Taxonomy" id="1539056"/>
    <lineage>
        <taxon>Bacteria</taxon>
        <taxon>Bacillati</taxon>
        <taxon>Cyanobacteriota</taxon>
        <taxon>Cyanophyceae</taxon>
        <taxon>Nostocales</taxon>
        <taxon>Nodulariaceae</taxon>
        <taxon>Halotia</taxon>
    </lineage>
</organism>
<dbReference type="RefSeq" id="WP_281485025.1">
    <property type="nucleotide sequence ID" value="NZ_CP124543.1"/>
</dbReference>
<feature type="transmembrane region" description="Helical" evidence="6">
    <location>
        <begin position="143"/>
        <end position="163"/>
    </location>
</feature>
<sequence length="476" mass="53019">MEKRKLINNSFSIITNRLAQSVSTFVLTATIARYLGAEALGQYLLAFSYYFIFVSIASQGLKTLFTRELACNPQKTPIFLTSGTCLQLIFSLIGYVALVIVVFLLPYSTETSAVCYIMGLTIIPFSLSNITEAIFQAHEKMHLIAISTVPIYVLRLIVMIWAMQHYYNVDFLSTVLVISESIILVIEWALLTSIVKPQWQIDKAFIWDSVKASRTFFAIEGIAIVNSRSQILILSLLGSEFLVGIYGGIVQLTQPFLIIANSVATAVFPSLSKAVNQGRENQRQIIENFIEILLIIALPLLAGLVIIGNKLLIFLYNPNFAQGSTALSVMALTLFFLPFNRSLSFLLLANGLEKINLREVIVTTILGSLASVVLISQFKLVGAAAVELLMRISGFSQYVYCTYTRIFSLNVWQIIRRPLLVSTLMIPVLLILQKINLNFLLTLLISSFYYLLIVGLLVINKLGSPQAIWSKLLNKG</sequence>
<name>A0AAJ6NWA7_9CYAN</name>
<feature type="transmembrane region" description="Helical" evidence="6">
    <location>
        <begin position="77"/>
        <end position="105"/>
    </location>
</feature>
<evidence type="ECO:0000313" key="7">
    <source>
        <dbReference type="EMBL" id="WGV27785.1"/>
    </source>
</evidence>
<evidence type="ECO:0000313" key="8">
    <source>
        <dbReference type="Proteomes" id="UP001223520"/>
    </source>
</evidence>
<feature type="transmembrane region" description="Helical" evidence="6">
    <location>
        <begin position="320"/>
        <end position="339"/>
    </location>
</feature>
<comment type="subcellular location">
    <subcellularLocation>
        <location evidence="1">Cell membrane</location>
        <topology evidence="1">Multi-pass membrane protein</topology>
    </subcellularLocation>
</comment>
<keyword evidence="2" id="KW-1003">Cell membrane</keyword>
<reference evidence="7 8" key="1">
    <citation type="journal article" date="2023" name="Limnol Oceanogr Lett">
        <title>Environmental adaptations by the intertidal Antarctic cyanobacterium Halotia branconii CENA392 as revealed using long-read genome sequencing.</title>
        <authorList>
            <person name="Dextro R.B."/>
            <person name="Delbaje E."/>
            <person name="Freitas P.N.N."/>
            <person name="Geraldes V."/>
            <person name="Pinto E."/>
            <person name="Long P.F."/>
            <person name="Fiore M.F."/>
        </authorList>
    </citation>
    <scope>NUCLEOTIDE SEQUENCE [LARGE SCALE GENOMIC DNA]</scope>
    <source>
        <strain evidence="7 8">CENA392</strain>
    </source>
</reference>
<keyword evidence="4 6" id="KW-1133">Transmembrane helix</keyword>
<dbReference type="PANTHER" id="PTHR30250:SF11">
    <property type="entry name" value="O-ANTIGEN TRANSPORTER-RELATED"/>
    <property type="match status" value="1"/>
</dbReference>
<feature type="transmembrane region" description="Helical" evidence="6">
    <location>
        <begin position="43"/>
        <end position="65"/>
    </location>
</feature>
<evidence type="ECO:0000256" key="6">
    <source>
        <dbReference type="SAM" id="Phobius"/>
    </source>
</evidence>
<proteinExistence type="predicted"/>
<feature type="transmembrane region" description="Helical" evidence="6">
    <location>
        <begin position="216"/>
        <end position="237"/>
    </location>
</feature>
<feature type="transmembrane region" description="Helical" evidence="6">
    <location>
        <begin position="289"/>
        <end position="308"/>
    </location>
</feature>
<keyword evidence="8" id="KW-1185">Reference proteome</keyword>
<feature type="transmembrane region" description="Helical" evidence="6">
    <location>
        <begin position="111"/>
        <end position="131"/>
    </location>
</feature>
<feature type="transmembrane region" description="Helical" evidence="6">
    <location>
        <begin position="243"/>
        <end position="268"/>
    </location>
</feature>
<keyword evidence="3 6" id="KW-0812">Transmembrane</keyword>
<feature type="transmembrane region" description="Helical" evidence="6">
    <location>
        <begin position="21"/>
        <end position="37"/>
    </location>
</feature>
<keyword evidence="5 6" id="KW-0472">Membrane</keyword>
<dbReference type="AlphaFoldDB" id="A0AAJ6NWA7"/>
<evidence type="ECO:0000256" key="5">
    <source>
        <dbReference type="ARBA" id="ARBA00023136"/>
    </source>
</evidence>
<evidence type="ECO:0000256" key="1">
    <source>
        <dbReference type="ARBA" id="ARBA00004651"/>
    </source>
</evidence>
<feature type="transmembrane region" description="Helical" evidence="6">
    <location>
        <begin position="439"/>
        <end position="459"/>
    </location>
</feature>
<feature type="transmembrane region" description="Helical" evidence="6">
    <location>
        <begin position="360"/>
        <end position="380"/>
    </location>
</feature>
<dbReference type="EMBL" id="CP124543">
    <property type="protein sequence ID" value="WGV27785.1"/>
    <property type="molecule type" value="Genomic_DNA"/>
</dbReference>
<evidence type="ECO:0000256" key="3">
    <source>
        <dbReference type="ARBA" id="ARBA00022692"/>
    </source>
</evidence>
<dbReference type="InterPro" id="IPR050833">
    <property type="entry name" value="Poly_Biosynth_Transport"/>
</dbReference>
<evidence type="ECO:0000256" key="4">
    <source>
        <dbReference type="ARBA" id="ARBA00022989"/>
    </source>
</evidence>
<feature type="transmembrane region" description="Helical" evidence="6">
    <location>
        <begin position="175"/>
        <end position="195"/>
    </location>
</feature>
<dbReference type="Proteomes" id="UP001223520">
    <property type="component" value="Chromosome"/>
</dbReference>
<dbReference type="KEGG" id="hbq:QI031_09995"/>